<dbReference type="AlphaFoldDB" id="A0A0M3HU07"/>
<organism evidence="1 2">
    <name type="scientific">Ascaris lumbricoides</name>
    <name type="common">Giant roundworm</name>
    <dbReference type="NCBI Taxonomy" id="6252"/>
    <lineage>
        <taxon>Eukaryota</taxon>
        <taxon>Metazoa</taxon>
        <taxon>Ecdysozoa</taxon>
        <taxon>Nematoda</taxon>
        <taxon>Chromadorea</taxon>
        <taxon>Rhabditida</taxon>
        <taxon>Spirurina</taxon>
        <taxon>Ascaridomorpha</taxon>
        <taxon>Ascaridoidea</taxon>
        <taxon>Ascarididae</taxon>
        <taxon>Ascaris</taxon>
    </lineage>
</organism>
<proteinExistence type="predicted"/>
<reference evidence="2" key="1">
    <citation type="submission" date="2017-02" db="UniProtKB">
        <authorList>
            <consortium name="WormBaseParasite"/>
        </authorList>
    </citation>
    <scope>IDENTIFICATION</scope>
</reference>
<protein>
    <submittedName>
        <fullName evidence="2">Secreted protein</fullName>
    </submittedName>
</protein>
<dbReference type="WBParaSite" id="ALUE_0000621701-mRNA-1">
    <property type="protein sequence ID" value="ALUE_0000621701-mRNA-1"/>
    <property type="gene ID" value="ALUE_0000621701"/>
</dbReference>
<dbReference type="Proteomes" id="UP000036681">
    <property type="component" value="Unplaced"/>
</dbReference>
<evidence type="ECO:0000313" key="2">
    <source>
        <dbReference type="WBParaSite" id="ALUE_0000621701-mRNA-1"/>
    </source>
</evidence>
<keyword evidence="1" id="KW-1185">Reference proteome</keyword>
<accession>A0A0M3HU07</accession>
<evidence type="ECO:0000313" key="1">
    <source>
        <dbReference type="Proteomes" id="UP000036681"/>
    </source>
</evidence>
<sequence length="101" mass="11084">MLNFVTALRSLLTCGSPFIFIMGNLNGLESGSTTSNIDTRKASSSVVLGGNEAQNDLTRAMHLQDASLLSYCLMSLENLSVKTSKYRLLCRMESNKCVMLR</sequence>
<name>A0A0M3HU07_ASCLU</name>